<proteinExistence type="predicted"/>
<dbReference type="EMBL" id="JAZHXJ010000512">
    <property type="protein sequence ID" value="KAL1858863.1"/>
    <property type="molecule type" value="Genomic_DNA"/>
</dbReference>
<gene>
    <name evidence="1" type="ORF">VTK73DRAFT_7787</name>
</gene>
<dbReference type="Proteomes" id="UP001586593">
    <property type="component" value="Unassembled WGS sequence"/>
</dbReference>
<accession>A0ABR3WCN6</accession>
<evidence type="ECO:0000313" key="1">
    <source>
        <dbReference type="EMBL" id="KAL1858863.1"/>
    </source>
</evidence>
<sequence>MTKDSVHRQSSQTFQSLALRPGGFKKVMEEQVLSGRCWGMATGFSNFQEILSISISQVVPSPRSHVPSSQSDRTS</sequence>
<comment type="caution">
    <text evidence="1">The sequence shown here is derived from an EMBL/GenBank/DDBJ whole genome shotgun (WGS) entry which is preliminary data.</text>
</comment>
<reference evidence="1 2" key="1">
    <citation type="journal article" date="2024" name="Commun. Biol.">
        <title>Comparative genomic analysis of thermophilic fungi reveals convergent evolutionary adaptations and gene losses.</title>
        <authorList>
            <person name="Steindorff A.S."/>
            <person name="Aguilar-Pontes M.V."/>
            <person name="Robinson A.J."/>
            <person name="Andreopoulos B."/>
            <person name="LaButti K."/>
            <person name="Kuo A."/>
            <person name="Mondo S."/>
            <person name="Riley R."/>
            <person name="Otillar R."/>
            <person name="Haridas S."/>
            <person name="Lipzen A."/>
            <person name="Grimwood J."/>
            <person name="Schmutz J."/>
            <person name="Clum A."/>
            <person name="Reid I.D."/>
            <person name="Moisan M.C."/>
            <person name="Butler G."/>
            <person name="Nguyen T.T.M."/>
            <person name="Dewar K."/>
            <person name="Conant G."/>
            <person name="Drula E."/>
            <person name="Henrissat B."/>
            <person name="Hansel C."/>
            <person name="Singer S."/>
            <person name="Hutchinson M.I."/>
            <person name="de Vries R.P."/>
            <person name="Natvig D.O."/>
            <person name="Powell A.J."/>
            <person name="Tsang A."/>
            <person name="Grigoriev I.V."/>
        </authorList>
    </citation>
    <scope>NUCLEOTIDE SEQUENCE [LARGE SCALE GENOMIC DNA]</scope>
    <source>
        <strain evidence="1 2">ATCC 24622</strain>
    </source>
</reference>
<name>A0ABR3WCN6_9PEZI</name>
<organism evidence="1 2">
    <name type="scientific">Phialemonium thermophilum</name>
    <dbReference type="NCBI Taxonomy" id="223376"/>
    <lineage>
        <taxon>Eukaryota</taxon>
        <taxon>Fungi</taxon>
        <taxon>Dikarya</taxon>
        <taxon>Ascomycota</taxon>
        <taxon>Pezizomycotina</taxon>
        <taxon>Sordariomycetes</taxon>
        <taxon>Sordariomycetidae</taxon>
        <taxon>Cephalothecales</taxon>
        <taxon>Cephalothecaceae</taxon>
        <taxon>Phialemonium</taxon>
    </lineage>
</organism>
<protein>
    <submittedName>
        <fullName evidence="1">Uncharacterized protein</fullName>
    </submittedName>
</protein>
<evidence type="ECO:0000313" key="2">
    <source>
        <dbReference type="Proteomes" id="UP001586593"/>
    </source>
</evidence>
<keyword evidence="2" id="KW-1185">Reference proteome</keyword>